<organism evidence="1 2">
    <name type="scientific">Galerina marginata (strain CBS 339.88)</name>
    <dbReference type="NCBI Taxonomy" id="685588"/>
    <lineage>
        <taxon>Eukaryota</taxon>
        <taxon>Fungi</taxon>
        <taxon>Dikarya</taxon>
        <taxon>Basidiomycota</taxon>
        <taxon>Agaricomycotina</taxon>
        <taxon>Agaricomycetes</taxon>
        <taxon>Agaricomycetidae</taxon>
        <taxon>Agaricales</taxon>
        <taxon>Agaricineae</taxon>
        <taxon>Strophariaceae</taxon>
        <taxon>Galerina</taxon>
    </lineage>
</organism>
<dbReference type="EMBL" id="KL142380">
    <property type="protein sequence ID" value="KDR75780.1"/>
    <property type="molecule type" value="Genomic_DNA"/>
</dbReference>
<gene>
    <name evidence="1" type="ORF">GALMADRAFT_226427</name>
</gene>
<keyword evidence="2" id="KW-1185">Reference proteome</keyword>
<dbReference type="Proteomes" id="UP000027222">
    <property type="component" value="Unassembled WGS sequence"/>
</dbReference>
<evidence type="ECO:0000313" key="1">
    <source>
        <dbReference type="EMBL" id="KDR75780.1"/>
    </source>
</evidence>
<accession>A0A067SXU7</accession>
<protein>
    <submittedName>
        <fullName evidence="1">Uncharacterized protein</fullName>
    </submittedName>
</protein>
<name>A0A067SXU7_GALM3</name>
<dbReference type="AlphaFoldDB" id="A0A067SXU7"/>
<reference evidence="2" key="1">
    <citation type="journal article" date="2014" name="Proc. Natl. Acad. Sci. U.S.A.">
        <title>Extensive sampling of basidiomycete genomes demonstrates inadequacy of the white-rot/brown-rot paradigm for wood decay fungi.</title>
        <authorList>
            <person name="Riley R."/>
            <person name="Salamov A.A."/>
            <person name="Brown D.W."/>
            <person name="Nagy L.G."/>
            <person name="Floudas D."/>
            <person name="Held B.W."/>
            <person name="Levasseur A."/>
            <person name="Lombard V."/>
            <person name="Morin E."/>
            <person name="Otillar R."/>
            <person name="Lindquist E.A."/>
            <person name="Sun H."/>
            <person name="LaButti K.M."/>
            <person name="Schmutz J."/>
            <person name="Jabbour D."/>
            <person name="Luo H."/>
            <person name="Baker S.E."/>
            <person name="Pisabarro A.G."/>
            <person name="Walton J.D."/>
            <person name="Blanchette R.A."/>
            <person name="Henrissat B."/>
            <person name="Martin F."/>
            <person name="Cullen D."/>
            <person name="Hibbett D.S."/>
            <person name="Grigoriev I.V."/>
        </authorList>
    </citation>
    <scope>NUCLEOTIDE SEQUENCE [LARGE SCALE GENOMIC DNA]</scope>
    <source>
        <strain evidence="2">CBS 339.88</strain>
    </source>
</reference>
<sequence length="122" mass="13098">MAAAPQTAHGRVKQFYSTLTQSESSIAGLGLLVGKRFEISVTRIPQYLQHTRGSTLLKEDIIVEDGEVSCGRGGEELTVLCTNAVSFYVGLVVPSLAQILGLLLGTLKVVKAVFHDVPRCVK</sequence>
<evidence type="ECO:0000313" key="2">
    <source>
        <dbReference type="Proteomes" id="UP000027222"/>
    </source>
</evidence>
<dbReference type="HOGENOM" id="CLU_2026899_0_0_1"/>
<proteinExistence type="predicted"/>